<gene>
    <name evidence="3" type="primary">LOC112273921</name>
    <name evidence="2" type="ORF">PHYPA_025594</name>
</gene>
<dbReference type="GO" id="GO:0048564">
    <property type="term" value="P:photosystem I assembly"/>
    <property type="evidence" value="ECO:0007669"/>
    <property type="project" value="InterPro"/>
</dbReference>
<dbReference type="OrthoDB" id="2013100at2759"/>
<reference evidence="2 4" key="2">
    <citation type="journal article" date="2018" name="Plant J.">
        <title>The Physcomitrella patens chromosome-scale assembly reveals moss genome structure and evolution.</title>
        <authorList>
            <person name="Lang D."/>
            <person name="Ullrich K.K."/>
            <person name="Murat F."/>
            <person name="Fuchs J."/>
            <person name="Jenkins J."/>
            <person name="Haas F.B."/>
            <person name="Piednoel M."/>
            <person name="Gundlach H."/>
            <person name="Van Bel M."/>
            <person name="Meyberg R."/>
            <person name="Vives C."/>
            <person name="Morata J."/>
            <person name="Symeonidi A."/>
            <person name="Hiss M."/>
            <person name="Muchero W."/>
            <person name="Kamisugi Y."/>
            <person name="Saleh O."/>
            <person name="Blanc G."/>
            <person name="Decker E.L."/>
            <person name="van Gessel N."/>
            <person name="Grimwood J."/>
            <person name="Hayes R.D."/>
            <person name="Graham S.W."/>
            <person name="Gunter L.E."/>
            <person name="McDaniel S.F."/>
            <person name="Hoernstein S.N.W."/>
            <person name="Larsson A."/>
            <person name="Li F.W."/>
            <person name="Perroud P.F."/>
            <person name="Phillips J."/>
            <person name="Ranjan P."/>
            <person name="Rokshar D.S."/>
            <person name="Rothfels C.J."/>
            <person name="Schneider L."/>
            <person name="Shu S."/>
            <person name="Stevenson D.W."/>
            <person name="Thummler F."/>
            <person name="Tillich M."/>
            <person name="Villarreal Aguilar J.C."/>
            <person name="Widiez T."/>
            <person name="Wong G.K."/>
            <person name="Wymore A."/>
            <person name="Zhang Y."/>
            <person name="Zimmer A.D."/>
            <person name="Quatrano R.S."/>
            <person name="Mayer K.F.X."/>
            <person name="Goodstein D."/>
            <person name="Casacuberta J.M."/>
            <person name="Vandepoele K."/>
            <person name="Reski R."/>
            <person name="Cuming A.C."/>
            <person name="Tuskan G.A."/>
            <person name="Maumus F."/>
            <person name="Salse J."/>
            <person name="Schmutz J."/>
            <person name="Rensing S.A."/>
        </authorList>
    </citation>
    <scope>NUCLEOTIDE SEQUENCE [LARGE SCALE GENOMIC DNA]</scope>
    <source>
        <strain evidence="3 4">cv. Gransden 2004</strain>
    </source>
</reference>
<dbReference type="EMBL" id="ABEU02000021">
    <property type="protein sequence ID" value="PNR31473.1"/>
    <property type="molecule type" value="Genomic_DNA"/>
</dbReference>
<dbReference type="PANTHER" id="PTHR36770:SF1">
    <property type="entry name" value="PHOTOSYSTEM I ASSEMBLY FACTOR PSA3, CHLOROPLASTIC"/>
    <property type="match status" value="1"/>
</dbReference>
<sequence length="278" mass="30703">MEAVMSSSLVTHKSIHPLSSSIWGRDSKRFSHEAKLGGWPHLRSRGAGVATAYLEPEPNPVSQFFKNVQGSLPIVGLLSRLLNDEGGIGNDRIQPVEFAARVQKNCSYKASQAFYEFQERHGPVAKSQYVLLWCWAAAVGAGLLKSDDLIMSAARLRCSNDVHYETENLELLMDDAKKRREKSKSPAMNVPIEARAEKALDAIMKCCVGASYLDEEDVPLLITILTTVFPSADASEIDRMVTSRLAYSDDDEASAEEDNEEDRTEGFVVEDMANSVTQ</sequence>
<name>A0A2K1IQC0_PHYPA</name>
<dbReference type="Gramene" id="Pp3c21_1380V3.1">
    <property type="protein sequence ID" value="Pp3c21_1380V3.1"/>
    <property type="gene ID" value="Pp3c21_1380"/>
</dbReference>
<feature type="region of interest" description="Disordered" evidence="1">
    <location>
        <begin position="246"/>
        <end position="278"/>
    </location>
</feature>
<reference evidence="3" key="3">
    <citation type="submission" date="2020-12" db="UniProtKB">
        <authorList>
            <consortium name="EnsemblPlants"/>
        </authorList>
    </citation>
    <scope>IDENTIFICATION</scope>
</reference>
<dbReference type="STRING" id="3218.A0A2K1IQC0"/>
<dbReference type="OMA" id="VHYETEN"/>
<dbReference type="PaxDb" id="3218-PP1S191_84V6.1"/>
<organism evidence="2">
    <name type="scientific">Physcomitrium patens</name>
    <name type="common">Spreading-leaved earth moss</name>
    <name type="synonym">Physcomitrella patens</name>
    <dbReference type="NCBI Taxonomy" id="3218"/>
    <lineage>
        <taxon>Eukaryota</taxon>
        <taxon>Viridiplantae</taxon>
        <taxon>Streptophyta</taxon>
        <taxon>Embryophyta</taxon>
        <taxon>Bryophyta</taxon>
        <taxon>Bryophytina</taxon>
        <taxon>Bryopsida</taxon>
        <taxon>Funariidae</taxon>
        <taxon>Funariales</taxon>
        <taxon>Funariaceae</taxon>
        <taxon>Physcomitrium</taxon>
    </lineage>
</organism>
<dbReference type="GeneID" id="112273921"/>
<feature type="compositionally biased region" description="Acidic residues" evidence="1">
    <location>
        <begin position="248"/>
        <end position="263"/>
    </location>
</feature>
<protein>
    <submittedName>
        <fullName evidence="2 3">Uncharacterized protein</fullName>
    </submittedName>
</protein>
<reference evidence="2 4" key="1">
    <citation type="journal article" date="2008" name="Science">
        <title>The Physcomitrella genome reveals evolutionary insights into the conquest of land by plants.</title>
        <authorList>
            <person name="Rensing S."/>
            <person name="Lang D."/>
            <person name="Zimmer A."/>
            <person name="Terry A."/>
            <person name="Salamov A."/>
            <person name="Shapiro H."/>
            <person name="Nishiyama T."/>
            <person name="Perroud P.-F."/>
            <person name="Lindquist E."/>
            <person name="Kamisugi Y."/>
            <person name="Tanahashi T."/>
            <person name="Sakakibara K."/>
            <person name="Fujita T."/>
            <person name="Oishi K."/>
            <person name="Shin-I T."/>
            <person name="Kuroki Y."/>
            <person name="Toyoda A."/>
            <person name="Suzuki Y."/>
            <person name="Hashimoto A."/>
            <person name="Yamaguchi K."/>
            <person name="Sugano A."/>
            <person name="Kohara Y."/>
            <person name="Fujiyama A."/>
            <person name="Anterola A."/>
            <person name="Aoki S."/>
            <person name="Ashton N."/>
            <person name="Barbazuk W.B."/>
            <person name="Barker E."/>
            <person name="Bennetzen J."/>
            <person name="Bezanilla M."/>
            <person name="Blankenship R."/>
            <person name="Cho S.H."/>
            <person name="Dutcher S."/>
            <person name="Estelle M."/>
            <person name="Fawcett J.A."/>
            <person name="Gundlach H."/>
            <person name="Hanada K."/>
            <person name="Heyl A."/>
            <person name="Hicks K.A."/>
            <person name="Hugh J."/>
            <person name="Lohr M."/>
            <person name="Mayer K."/>
            <person name="Melkozernov A."/>
            <person name="Murata T."/>
            <person name="Nelson D."/>
            <person name="Pils B."/>
            <person name="Prigge M."/>
            <person name="Reiss B."/>
            <person name="Renner T."/>
            <person name="Rombauts S."/>
            <person name="Rushton P."/>
            <person name="Sanderfoot A."/>
            <person name="Schween G."/>
            <person name="Shiu S.-H."/>
            <person name="Stueber K."/>
            <person name="Theodoulou F.L."/>
            <person name="Tu H."/>
            <person name="Van de Peer Y."/>
            <person name="Verrier P.J."/>
            <person name="Waters E."/>
            <person name="Wood A."/>
            <person name="Yang L."/>
            <person name="Cove D."/>
            <person name="Cuming A."/>
            <person name="Hasebe M."/>
            <person name="Lucas S."/>
            <person name="Mishler D.B."/>
            <person name="Reski R."/>
            <person name="Grigoriev I."/>
            <person name="Quatrano R.S."/>
            <person name="Boore J.L."/>
        </authorList>
    </citation>
    <scope>NUCLEOTIDE SEQUENCE [LARGE SCALE GENOMIC DNA]</scope>
    <source>
        <strain evidence="3 4">cv. Gransden 2004</strain>
    </source>
</reference>
<dbReference type="InterPro" id="IPR037736">
    <property type="entry name" value="PSA3"/>
</dbReference>
<dbReference type="AlphaFoldDB" id="A0A2K1IQC0"/>
<evidence type="ECO:0000313" key="2">
    <source>
        <dbReference type="EMBL" id="PNR31473.1"/>
    </source>
</evidence>
<dbReference type="Gramene" id="Pp3c21_1380V3.2">
    <property type="protein sequence ID" value="Pp3c21_1380V3.2"/>
    <property type="gene ID" value="Pp3c21_1380"/>
</dbReference>
<dbReference type="Proteomes" id="UP000006727">
    <property type="component" value="Chromosome 21"/>
</dbReference>
<evidence type="ECO:0000256" key="1">
    <source>
        <dbReference type="SAM" id="MobiDB-lite"/>
    </source>
</evidence>
<evidence type="ECO:0000313" key="4">
    <source>
        <dbReference type="Proteomes" id="UP000006727"/>
    </source>
</evidence>
<proteinExistence type="predicted"/>
<keyword evidence="4" id="KW-1185">Reference proteome</keyword>
<dbReference type="PANTHER" id="PTHR36770">
    <property type="entry name" value="PHOTOSYSTEM I ASSEMBLY FACTOR PSA3, CHLOROPLASTIC"/>
    <property type="match status" value="1"/>
</dbReference>
<evidence type="ECO:0000313" key="3">
    <source>
        <dbReference type="EnsemblPlants" id="Pp3c21_1380V3.1"/>
    </source>
</evidence>
<dbReference type="RefSeq" id="XP_024358746.1">
    <property type="nucleotide sequence ID" value="XM_024502978.2"/>
</dbReference>
<dbReference type="EnsemblPlants" id="Pp3c21_1380V3.1">
    <property type="protein sequence ID" value="Pp3c21_1380V3.1"/>
    <property type="gene ID" value="Pp3c21_1380"/>
</dbReference>
<dbReference type="EnsemblPlants" id="Pp3c21_1380V3.2">
    <property type="protein sequence ID" value="Pp3c21_1380V3.2"/>
    <property type="gene ID" value="Pp3c21_1380"/>
</dbReference>
<accession>A0A2K1IQC0</accession>